<dbReference type="InterPro" id="IPR050082">
    <property type="entry name" value="RNA_methyltr_RlmE"/>
</dbReference>
<dbReference type="GO" id="GO:0005730">
    <property type="term" value="C:nucleolus"/>
    <property type="evidence" value="ECO:0007669"/>
    <property type="project" value="UniProtKB-SubCell"/>
</dbReference>
<evidence type="ECO:0000313" key="14">
    <source>
        <dbReference type="Proteomes" id="UP000305067"/>
    </source>
</evidence>
<evidence type="ECO:0000256" key="8">
    <source>
        <dbReference type="HAMAP-Rule" id="MF_03163"/>
    </source>
</evidence>
<organism evidence="13 14">
    <name type="scientific">Pterulicium gracile</name>
    <dbReference type="NCBI Taxonomy" id="1884261"/>
    <lineage>
        <taxon>Eukaryota</taxon>
        <taxon>Fungi</taxon>
        <taxon>Dikarya</taxon>
        <taxon>Basidiomycota</taxon>
        <taxon>Agaricomycotina</taxon>
        <taxon>Agaricomycetes</taxon>
        <taxon>Agaricomycetidae</taxon>
        <taxon>Agaricales</taxon>
        <taxon>Pleurotineae</taxon>
        <taxon>Pterulaceae</taxon>
        <taxon>Pterulicium</taxon>
    </lineage>
</organism>
<dbReference type="STRING" id="1884261.A0A5C3R0L5"/>
<feature type="domain" description="Ribosomal RNA methyltransferase FtsJ" evidence="10">
    <location>
        <begin position="25"/>
        <end position="201"/>
    </location>
</feature>
<feature type="compositionally biased region" description="Acidic residues" evidence="9">
    <location>
        <begin position="444"/>
        <end position="467"/>
    </location>
</feature>
<keyword evidence="14" id="KW-1185">Reference proteome</keyword>
<dbReference type="PANTHER" id="PTHR10920">
    <property type="entry name" value="RIBOSOMAL RNA METHYLTRANSFERASE"/>
    <property type="match status" value="1"/>
</dbReference>
<evidence type="ECO:0000259" key="10">
    <source>
        <dbReference type="Pfam" id="PF01728"/>
    </source>
</evidence>
<dbReference type="GO" id="GO:0008650">
    <property type="term" value="F:rRNA (uridine-2'-O-)-methyltransferase activity"/>
    <property type="evidence" value="ECO:0007669"/>
    <property type="project" value="TreeGrafter"/>
</dbReference>
<dbReference type="GO" id="GO:0000466">
    <property type="term" value="P:maturation of 5.8S rRNA from tricistronic rRNA transcript (SSU-rRNA, 5.8S rRNA, LSU-rRNA)"/>
    <property type="evidence" value="ECO:0007669"/>
    <property type="project" value="TreeGrafter"/>
</dbReference>
<comment type="subcellular location">
    <subcellularLocation>
        <location evidence="1 8">Nucleus</location>
        <location evidence="1 8">Nucleolus</location>
    </subcellularLocation>
</comment>
<feature type="domain" description="DUF3381" evidence="12">
    <location>
        <begin position="243"/>
        <end position="394"/>
    </location>
</feature>
<dbReference type="EMBL" id="ML178815">
    <property type="protein sequence ID" value="TFL06630.1"/>
    <property type="molecule type" value="Genomic_DNA"/>
</dbReference>
<feature type="region of interest" description="Disordered" evidence="9">
    <location>
        <begin position="604"/>
        <end position="642"/>
    </location>
</feature>
<feature type="binding site" evidence="8">
    <location>
        <position position="59"/>
    </location>
    <ligand>
        <name>S-adenosyl-L-methionine</name>
        <dbReference type="ChEBI" id="CHEBI:59789"/>
    </ligand>
</feature>
<evidence type="ECO:0000256" key="7">
    <source>
        <dbReference type="ARBA" id="ARBA00023242"/>
    </source>
</evidence>
<feature type="compositionally biased region" description="Basic residues" evidence="9">
    <location>
        <begin position="847"/>
        <end position="863"/>
    </location>
</feature>
<dbReference type="OrthoDB" id="1287559at2759"/>
<name>A0A5C3R0L5_9AGAR</name>
<reference evidence="13 14" key="1">
    <citation type="journal article" date="2019" name="Nat. Ecol. Evol.">
        <title>Megaphylogeny resolves global patterns of mushroom evolution.</title>
        <authorList>
            <person name="Varga T."/>
            <person name="Krizsan K."/>
            <person name="Foldi C."/>
            <person name="Dima B."/>
            <person name="Sanchez-Garcia M."/>
            <person name="Sanchez-Ramirez S."/>
            <person name="Szollosi G.J."/>
            <person name="Szarkandi J.G."/>
            <person name="Papp V."/>
            <person name="Albert L."/>
            <person name="Andreopoulos W."/>
            <person name="Angelini C."/>
            <person name="Antonin V."/>
            <person name="Barry K.W."/>
            <person name="Bougher N.L."/>
            <person name="Buchanan P."/>
            <person name="Buyck B."/>
            <person name="Bense V."/>
            <person name="Catcheside P."/>
            <person name="Chovatia M."/>
            <person name="Cooper J."/>
            <person name="Damon W."/>
            <person name="Desjardin D."/>
            <person name="Finy P."/>
            <person name="Geml J."/>
            <person name="Haridas S."/>
            <person name="Hughes K."/>
            <person name="Justo A."/>
            <person name="Karasinski D."/>
            <person name="Kautmanova I."/>
            <person name="Kiss B."/>
            <person name="Kocsube S."/>
            <person name="Kotiranta H."/>
            <person name="LaButti K.M."/>
            <person name="Lechner B.E."/>
            <person name="Liimatainen K."/>
            <person name="Lipzen A."/>
            <person name="Lukacs Z."/>
            <person name="Mihaltcheva S."/>
            <person name="Morgado L.N."/>
            <person name="Niskanen T."/>
            <person name="Noordeloos M.E."/>
            <person name="Ohm R.A."/>
            <person name="Ortiz-Santana B."/>
            <person name="Ovrebo C."/>
            <person name="Racz N."/>
            <person name="Riley R."/>
            <person name="Savchenko A."/>
            <person name="Shiryaev A."/>
            <person name="Soop K."/>
            <person name="Spirin V."/>
            <person name="Szebenyi C."/>
            <person name="Tomsovsky M."/>
            <person name="Tulloss R.E."/>
            <person name="Uehling J."/>
            <person name="Grigoriev I.V."/>
            <person name="Vagvolgyi C."/>
            <person name="Papp T."/>
            <person name="Martin F.M."/>
            <person name="Miettinen O."/>
            <person name="Hibbett D.S."/>
            <person name="Nagy L.G."/>
        </authorList>
    </citation>
    <scope>NUCLEOTIDE SEQUENCE [LARGE SCALE GENOMIC DNA]</scope>
    <source>
        <strain evidence="13 14">CBS 309.79</strain>
    </source>
</reference>
<dbReference type="InterPro" id="IPR029063">
    <property type="entry name" value="SAM-dependent_MTases_sf"/>
</dbReference>
<evidence type="ECO:0000256" key="6">
    <source>
        <dbReference type="ARBA" id="ARBA00022691"/>
    </source>
</evidence>
<keyword evidence="5 8" id="KW-0808">Transferase</keyword>
<keyword evidence="7 8" id="KW-0539">Nucleus</keyword>
<dbReference type="Pfam" id="PF01728">
    <property type="entry name" value="FtsJ"/>
    <property type="match status" value="1"/>
</dbReference>
<dbReference type="HAMAP" id="MF_03163">
    <property type="entry name" value="RNA_methyltr_E_SPB1"/>
    <property type="match status" value="1"/>
</dbReference>
<feature type="compositionally biased region" description="Acidic residues" evidence="9">
    <location>
        <begin position="604"/>
        <end position="621"/>
    </location>
</feature>
<dbReference type="GO" id="GO:0016435">
    <property type="term" value="F:rRNA (guanine) methyltransferase activity"/>
    <property type="evidence" value="ECO:0007669"/>
    <property type="project" value="TreeGrafter"/>
</dbReference>
<dbReference type="HAMAP" id="MF_01547">
    <property type="entry name" value="RNA_methyltr_E"/>
    <property type="match status" value="1"/>
</dbReference>
<feature type="binding site" evidence="8">
    <location>
        <position position="93"/>
    </location>
    <ligand>
        <name>S-adenosyl-L-methionine</name>
        <dbReference type="ChEBI" id="CHEBI:59789"/>
    </ligand>
</feature>
<evidence type="ECO:0000256" key="4">
    <source>
        <dbReference type="ARBA" id="ARBA00022603"/>
    </source>
</evidence>
<dbReference type="GO" id="GO:0000463">
    <property type="term" value="P:maturation of LSU-rRNA from tricistronic rRNA transcript (SSU-rRNA, 5.8S rRNA, LSU-rRNA)"/>
    <property type="evidence" value="ECO:0007669"/>
    <property type="project" value="TreeGrafter"/>
</dbReference>
<dbReference type="InterPro" id="IPR024576">
    <property type="entry name" value="rRNA_MeTfrase_Spb1_DUF3381"/>
</dbReference>
<dbReference type="GO" id="GO:0030687">
    <property type="term" value="C:preribosome, large subunit precursor"/>
    <property type="evidence" value="ECO:0007669"/>
    <property type="project" value="TreeGrafter"/>
</dbReference>
<evidence type="ECO:0000256" key="2">
    <source>
        <dbReference type="ARBA" id="ARBA00022517"/>
    </source>
</evidence>
<feature type="compositionally biased region" description="Polar residues" evidence="9">
    <location>
        <begin position="622"/>
        <end position="635"/>
    </location>
</feature>
<dbReference type="Gene3D" id="3.40.50.150">
    <property type="entry name" value="Vaccinia Virus protein VP39"/>
    <property type="match status" value="1"/>
</dbReference>
<evidence type="ECO:0000256" key="9">
    <source>
        <dbReference type="SAM" id="MobiDB-lite"/>
    </source>
</evidence>
<dbReference type="InterPro" id="IPR012920">
    <property type="entry name" value="rRNA_MeTfrase_SPB1-like_C"/>
</dbReference>
<accession>A0A5C3R0L5</accession>
<keyword evidence="6 8" id="KW-0949">S-adenosyl-L-methionine</keyword>
<dbReference type="Proteomes" id="UP000305067">
    <property type="component" value="Unassembled WGS sequence"/>
</dbReference>
<keyword evidence="3 8" id="KW-0698">rRNA processing</keyword>
<dbReference type="InterPro" id="IPR002877">
    <property type="entry name" value="RNA_MeTrfase_FtsJ_dom"/>
</dbReference>
<protein>
    <submittedName>
        <fullName evidence="13">Spb1 C-terminal domain-containing protein</fullName>
    </submittedName>
</protein>
<feature type="compositionally biased region" description="Basic residues" evidence="9">
    <location>
        <begin position="820"/>
        <end position="833"/>
    </location>
</feature>
<comment type="similarity">
    <text evidence="8">Belongs to the class I-like SAM-binding methyltransferase superfamily. RNA methyltransferase RlmE family. SPB1 subfamily.</text>
</comment>
<feature type="binding site" evidence="8">
    <location>
        <position position="77"/>
    </location>
    <ligand>
        <name>S-adenosyl-L-methionine</name>
        <dbReference type="ChEBI" id="CHEBI:59789"/>
    </ligand>
</feature>
<gene>
    <name evidence="13" type="ORF">BDV98DRAFT_499452</name>
</gene>
<feature type="domain" description="Ribosomal RNA methyltransferase SPB1-like C-terminal" evidence="11">
    <location>
        <begin position="638"/>
        <end position="855"/>
    </location>
</feature>
<evidence type="ECO:0000256" key="5">
    <source>
        <dbReference type="ARBA" id="ARBA00022679"/>
    </source>
</evidence>
<feature type="binding site" evidence="8">
    <location>
        <position position="57"/>
    </location>
    <ligand>
        <name>S-adenosyl-L-methionine</name>
        <dbReference type="ChEBI" id="CHEBI:59789"/>
    </ligand>
</feature>
<dbReference type="InterPro" id="IPR028589">
    <property type="entry name" value="SPB1-like"/>
</dbReference>
<dbReference type="AlphaFoldDB" id="A0A5C3R0L5"/>
<dbReference type="PANTHER" id="PTHR10920:SF13">
    <property type="entry name" value="PRE-RRNA 2'-O-RIBOSE RNA METHYLTRANSFERASE FTSJ3"/>
    <property type="match status" value="1"/>
</dbReference>
<feature type="compositionally biased region" description="Acidic residues" evidence="9">
    <location>
        <begin position="523"/>
        <end position="534"/>
    </location>
</feature>
<dbReference type="SUPFAM" id="SSF53335">
    <property type="entry name" value="S-adenosyl-L-methionine-dependent methyltransferases"/>
    <property type="match status" value="1"/>
</dbReference>
<dbReference type="Pfam" id="PF11861">
    <property type="entry name" value="DUF3381"/>
    <property type="match status" value="1"/>
</dbReference>
<dbReference type="FunFam" id="3.40.50.150:FF:000004">
    <property type="entry name" value="AdoMet-dependent rRNA methyltransferase SPB1"/>
    <property type="match status" value="1"/>
</dbReference>
<keyword evidence="4 8" id="KW-0489">Methyltransferase</keyword>
<proteinExistence type="inferred from homology"/>
<keyword evidence="2 8" id="KW-0690">Ribosome biogenesis</keyword>
<feature type="compositionally biased region" description="Basic and acidic residues" evidence="9">
    <location>
        <begin position="489"/>
        <end position="513"/>
    </location>
</feature>
<evidence type="ECO:0000256" key="1">
    <source>
        <dbReference type="ARBA" id="ARBA00004604"/>
    </source>
</evidence>
<evidence type="ECO:0000259" key="12">
    <source>
        <dbReference type="Pfam" id="PF11861"/>
    </source>
</evidence>
<dbReference type="Pfam" id="PF07780">
    <property type="entry name" value="Spb1_C"/>
    <property type="match status" value="1"/>
</dbReference>
<feature type="region of interest" description="Disordered" evidence="9">
    <location>
        <begin position="440"/>
        <end position="592"/>
    </location>
</feature>
<evidence type="ECO:0000256" key="3">
    <source>
        <dbReference type="ARBA" id="ARBA00022552"/>
    </source>
</evidence>
<sequence length="863" mass="97622">MGKAQKKTGKGRLDKYYKLAKEQGYRARSAFKLIQLNKKYSFLEGARCCIDLCAAPGGWLQVASKYMPPNSLIVGVDLVPIKPIPRVSTFATDITTPQCRNYIRSEIKDWKADVVLHDGAPNVGTAWIQDAYSQSELVLMSMKLAVEFLAKGGTFVTKVFRSADYNNLMWVFTQLFGKVEATKPPSSRNVSAEIFVVCRDFLAPKHIDPKFLDPRHVFKDLAAASSTDKGTSANNVQANVFHPEKNRRKRGGYDDGDYTLHKKVPAGEFIRSMEPIAVLGAVNQITFDEDEEKEWLKMAVTTPDVKANCDDLKVLGKGDFKALLKWRIILREEIGLDLKEKNTENDTEHTEVAEVVDEEQQISEELERLTTEAAARTKRARRRANEVKTRAIQRMQLKMVAPLDIGLEQNDASLAGQEDFFDLGETEKKLSKKGGLAAMKDTDALADNESEEEEEDEEDEDIMDSDEEREKKTQALEDELDGLYTTYQDHLRERDSKFKVREARSKNKQREEWGGVSKAVKDSDDESDDDEESGGWERMQDTKYDEGEASSGDSESEDDEAPSRKRPRLDSKATKTKPLVNPLTQKSESSAAAKVWFNQSLFDGLEDGLESDEEEDEEDDTMSVSDSGEGIQSDNEMPDDDDFEVVPLQRDEDDMWDVADEDEGESNRQYINKYGLVTAEAMTLAQQLVNHETTRTKLINDGFNRYSMNSKDDLPTWFLDDESKHYKPNLPVTKEAMAALRAKQRALDARPIKKIAEAKARKKFKAHQRLEKAIKKAEGVNTTEDLSEKEKAQQIDKLMRKGLSSGQKVKKDISVVVARGPHKGVKGRPKGVKGRYSMVDARMRKETRAKKRVEKANKKRKRN</sequence>
<evidence type="ECO:0000313" key="13">
    <source>
        <dbReference type="EMBL" id="TFL06630.1"/>
    </source>
</evidence>
<dbReference type="InterPro" id="IPR015507">
    <property type="entry name" value="rRNA-MeTfrase_E"/>
</dbReference>
<feature type="region of interest" description="Disordered" evidence="9">
    <location>
        <begin position="814"/>
        <end position="863"/>
    </location>
</feature>
<feature type="binding site" evidence="8">
    <location>
        <position position="118"/>
    </location>
    <ligand>
        <name>S-adenosyl-L-methionine</name>
        <dbReference type="ChEBI" id="CHEBI:59789"/>
    </ligand>
</feature>
<feature type="active site" description="Proton acceptor" evidence="8">
    <location>
        <position position="158"/>
    </location>
</feature>
<evidence type="ECO:0000259" key="11">
    <source>
        <dbReference type="Pfam" id="PF07780"/>
    </source>
</evidence>